<keyword evidence="1" id="KW-0472">Membrane</keyword>
<gene>
    <name evidence="2" type="ORF">RJ41_13160</name>
</gene>
<keyword evidence="3" id="KW-1185">Reference proteome</keyword>
<evidence type="ECO:0000313" key="3">
    <source>
        <dbReference type="Proteomes" id="UP000031197"/>
    </source>
</evidence>
<feature type="transmembrane region" description="Helical" evidence="1">
    <location>
        <begin position="26"/>
        <end position="49"/>
    </location>
</feature>
<dbReference type="EMBL" id="JWLW01000023">
    <property type="protein sequence ID" value="KHT50725.1"/>
    <property type="molecule type" value="Genomic_DNA"/>
</dbReference>
<dbReference type="OrthoDB" id="6332207at2"/>
<dbReference type="Proteomes" id="UP000031197">
    <property type="component" value="Unassembled WGS sequence"/>
</dbReference>
<evidence type="ECO:0000313" key="2">
    <source>
        <dbReference type="EMBL" id="KHT50725.1"/>
    </source>
</evidence>
<proteinExistence type="predicted"/>
<dbReference type="RefSeq" id="WP_039221563.1">
    <property type="nucleotide sequence ID" value="NZ_JWLW01000023.1"/>
</dbReference>
<evidence type="ECO:0000256" key="1">
    <source>
        <dbReference type="SAM" id="Phobius"/>
    </source>
</evidence>
<feature type="transmembrane region" description="Helical" evidence="1">
    <location>
        <begin position="69"/>
        <end position="94"/>
    </location>
</feature>
<dbReference type="AlphaFoldDB" id="A0A0B3Z129"/>
<comment type="caution">
    <text evidence="2">The sequence shown here is derived from an EMBL/GenBank/DDBJ whole genome shotgun (WGS) entry which is preliminary data.</text>
</comment>
<sequence length="135" mass="14621">MAPRPFSFLNELNSLIRPAVNYTNGVGAMLWLANMVLLLNITLVISGTLADSAEFVSAFNESLVVEPLFIALANHTLSQFIVPTIALVLVGLLVKATAIAKAQITEQRRPLPYLCPTFPQPFVQTVGSRAPPLFS</sequence>
<keyword evidence="1" id="KW-0812">Transmembrane</keyword>
<name>A0A0B3Z129_9ALTE</name>
<reference evidence="2 3" key="1">
    <citation type="submission" date="2014-12" db="EMBL/GenBank/DDBJ databases">
        <title>Genome sequencing of Alteromonas marina AD001.</title>
        <authorList>
            <person name="Adrian T.G.S."/>
            <person name="Chan K.G."/>
        </authorList>
    </citation>
    <scope>NUCLEOTIDE SEQUENCE [LARGE SCALE GENOMIC DNA]</scope>
    <source>
        <strain evidence="2 3">AD001</strain>
    </source>
</reference>
<keyword evidence="1" id="KW-1133">Transmembrane helix</keyword>
<accession>A0A0B3Z129</accession>
<organism evidence="2 3">
    <name type="scientific">Alteromonas marina</name>
    <dbReference type="NCBI Taxonomy" id="203795"/>
    <lineage>
        <taxon>Bacteria</taxon>
        <taxon>Pseudomonadati</taxon>
        <taxon>Pseudomonadota</taxon>
        <taxon>Gammaproteobacteria</taxon>
        <taxon>Alteromonadales</taxon>
        <taxon>Alteromonadaceae</taxon>
        <taxon>Alteromonas/Salinimonas group</taxon>
        <taxon>Alteromonas</taxon>
    </lineage>
</organism>
<protein>
    <submittedName>
        <fullName evidence="2">Uncharacterized protein</fullName>
    </submittedName>
</protein>